<dbReference type="CDD" id="cd06261">
    <property type="entry name" value="TM_PBP2"/>
    <property type="match status" value="1"/>
</dbReference>
<evidence type="ECO:0000256" key="3">
    <source>
        <dbReference type="ARBA" id="ARBA00022475"/>
    </source>
</evidence>
<evidence type="ECO:0000313" key="9">
    <source>
        <dbReference type="EMBL" id="MCZ0704522.1"/>
    </source>
</evidence>
<keyword evidence="10" id="KW-1185">Reference proteome</keyword>
<dbReference type="AlphaFoldDB" id="A0A9J6RFI4"/>
<evidence type="ECO:0000259" key="8">
    <source>
        <dbReference type="PROSITE" id="PS50928"/>
    </source>
</evidence>
<keyword evidence="4 7" id="KW-0812">Transmembrane</keyword>
<dbReference type="Proteomes" id="UP001084197">
    <property type="component" value="Unassembled WGS sequence"/>
</dbReference>
<evidence type="ECO:0000256" key="2">
    <source>
        <dbReference type="ARBA" id="ARBA00022448"/>
    </source>
</evidence>
<feature type="transmembrane region" description="Helical" evidence="7">
    <location>
        <begin position="147"/>
        <end position="167"/>
    </location>
</feature>
<dbReference type="GO" id="GO:0055085">
    <property type="term" value="P:transmembrane transport"/>
    <property type="evidence" value="ECO:0007669"/>
    <property type="project" value="InterPro"/>
</dbReference>
<comment type="similarity">
    <text evidence="7">Belongs to the binding-protein-dependent transport system permease family.</text>
</comment>
<dbReference type="GO" id="GO:0005886">
    <property type="term" value="C:plasma membrane"/>
    <property type="evidence" value="ECO:0007669"/>
    <property type="project" value="UniProtKB-SubCell"/>
</dbReference>
<feature type="transmembrane region" description="Helical" evidence="7">
    <location>
        <begin position="111"/>
        <end position="135"/>
    </location>
</feature>
<dbReference type="InterPro" id="IPR000515">
    <property type="entry name" value="MetI-like"/>
</dbReference>
<evidence type="ECO:0000256" key="5">
    <source>
        <dbReference type="ARBA" id="ARBA00022989"/>
    </source>
</evidence>
<sequence length="282" mass="31567">MNGKKKRLLGDVIFYVFVIGLGILMVYPILWMLSSSLKPATEIFNNAVSLWPSEFVWENYQSGWAGFGGIGFATYFRNSLIVTSTVVIGTMITGSLVAYGFARIDFKMKNVLFACLMATIMLPVQITLIPQYIIFNELDLVNTFVPLMLPGLMGGQPFFIFLMIQFIRGIPRELDEAAIVDGCSKFGIYWRIILPLLKPALVTVALFCFMWTWDDFLAPLIYLNDASIHTVTIALRNFMDVSGGTSWGPLLAMSSLSLLPQLLIFVFFQKYLVQGIATTGLK</sequence>
<dbReference type="PROSITE" id="PS50928">
    <property type="entry name" value="ABC_TM1"/>
    <property type="match status" value="1"/>
</dbReference>
<dbReference type="EMBL" id="JAPRAT010000040">
    <property type="protein sequence ID" value="MCZ0704522.1"/>
    <property type="molecule type" value="Genomic_DNA"/>
</dbReference>
<keyword evidence="2 7" id="KW-0813">Transport</keyword>
<gene>
    <name evidence="9" type="ORF">OWO01_15025</name>
</gene>
<keyword evidence="3" id="KW-1003">Cell membrane</keyword>
<dbReference type="RefSeq" id="WP_268781295.1">
    <property type="nucleotide sequence ID" value="NZ_JAPRAT010000040.1"/>
</dbReference>
<feature type="transmembrane region" description="Helical" evidence="7">
    <location>
        <begin position="12"/>
        <end position="33"/>
    </location>
</feature>
<feature type="transmembrane region" description="Helical" evidence="7">
    <location>
        <begin position="247"/>
        <end position="268"/>
    </location>
</feature>
<evidence type="ECO:0000256" key="7">
    <source>
        <dbReference type="RuleBase" id="RU363032"/>
    </source>
</evidence>
<feature type="transmembrane region" description="Helical" evidence="7">
    <location>
        <begin position="188"/>
        <end position="213"/>
    </location>
</feature>
<evidence type="ECO:0000256" key="4">
    <source>
        <dbReference type="ARBA" id="ARBA00022692"/>
    </source>
</evidence>
<dbReference type="Gene3D" id="1.10.3720.10">
    <property type="entry name" value="MetI-like"/>
    <property type="match status" value="1"/>
</dbReference>
<evidence type="ECO:0000313" key="10">
    <source>
        <dbReference type="Proteomes" id="UP001084197"/>
    </source>
</evidence>
<protein>
    <submittedName>
        <fullName evidence="9">Carbohydrate ABC transporter permease</fullName>
    </submittedName>
</protein>
<keyword evidence="5 7" id="KW-1133">Transmembrane helix</keyword>
<comment type="caution">
    <text evidence="9">The sequence shown here is derived from an EMBL/GenBank/DDBJ whole genome shotgun (WGS) entry which is preliminary data.</text>
</comment>
<reference evidence="9" key="1">
    <citation type="submission" date="2022-11" db="EMBL/GenBank/DDBJ databases">
        <title>WGS of Natronobacillus azotifigens 24KS-1, an anaerobic diazotrophic haloalkaliphile from soda-rich habitats.</title>
        <authorList>
            <person name="Sorokin D.Y."/>
            <person name="Merkel A.Y."/>
        </authorList>
    </citation>
    <scope>NUCLEOTIDE SEQUENCE</scope>
    <source>
        <strain evidence="9">24KS-1</strain>
    </source>
</reference>
<dbReference type="Pfam" id="PF00528">
    <property type="entry name" value="BPD_transp_1"/>
    <property type="match status" value="1"/>
</dbReference>
<keyword evidence="6 7" id="KW-0472">Membrane</keyword>
<name>A0A9J6RFI4_9BACI</name>
<evidence type="ECO:0000256" key="1">
    <source>
        <dbReference type="ARBA" id="ARBA00004651"/>
    </source>
</evidence>
<organism evidence="9 10">
    <name type="scientific">Natronobacillus azotifigens</name>
    <dbReference type="NCBI Taxonomy" id="472978"/>
    <lineage>
        <taxon>Bacteria</taxon>
        <taxon>Bacillati</taxon>
        <taxon>Bacillota</taxon>
        <taxon>Bacilli</taxon>
        <taxon>Bacillales</taxon>
        <taxon>Bacillaceae</taxon>
        <taxon>Natronobacillus</taxon>
    </lineage>
</organism>
<proteinExistence type="inferred from homology"/>
<evidence type="ECO:0000256" key="6">
    <source>
        <dbReference type="ARBA" id="ARBA00023136"/>
    </source>
</evidence>
<feature type="domain" description="ABC transmembrane type-1" evidence="8">
    <location>
        <begin position="76"/>
        <end position="268"/>
    </location>
</feature>
<dbReference type="PANTHER" id="PTHR43744:SF6">
    <property type="entry name" value="ABC TRANSPORTER PERMEASE PROTEIN YESQ-RELATED"/>
    <property type="match status" value="1"/>
</dbReference>
<feature type="transmembrane region" description="Helical" evidence="7">
    <location>
        <begin position="80"/>
        <end position="99"/>
    </location>
</feature>
<dbReference type="SUPFAM" id="SSF161098">
    <property type="entry name" value="MetI-like"/>
    <property type="match status" value="1"/>
</dbReference>
<comment type="subcellular location">
    <subcellularLocation>
        <location evidence="1 7">Cell membrane</location>
        <topology evidence="1 7">Multi-pass membrane protein</topology>
    </subcellularLocation>
</comment>
<accession>A0A9J6RFI4</accession>
<dbReference type="PANTHER" id="PTHR43744">
    <property type="entry name" value="ABC TRANSPORTER PERMEASE PROTEIN MG189-RELATED-RELATED"/>
    <property type="match status" value="1"/>
</dbReference>
<dbReference type="InterPro" id="IPR035906">
    <property type="entry name" value="MetI-like_sf"/>
</dbReference>